<evidence type="ECO:0000256" key="7">
    <source>
        <dbReference type="SAM" id="Phobius"/>
    </source>
</evidence>
<feature type="transmembrane region" description="Helical" evidence="7">
    <location>
        <begin position="185"/>
        <end position="203"/>
    </location>
</feature>
<dbReference type="PANTHER" id="PTHR10464">
    <property type="entry name" value="UREA TRANSPORTER"/>
    <property type="match status" value="1"/>
</dbReference>
<protein>
    <submittedName>
        <fullName evidence="8">Urea transporter</fullName>
    </submittedName>
</protein>
<keyword evidence="9" id="KW-1185">Reference proteome</keyword>
<comment type="similarity">
    <text evidence="2">Belongs to the urea transporter family.</text>
</comment>
<dbReference type="InterPro" id="IPR029020">
    <property type="entry name" value="Ammonium/urea_transptr"/>
</dbReference>
<proteinExistence type="inferred from homology"/>
<feature type="transmembrane region" description="Helical" evidence="7">
    <location>
        <begin position="105"/>
        <end position="124"/>
    </location>
</feature>
<dbReference type="Proteomes" id="UP000714420">
    <property type="component" value="Unassembled WGS sequence"/>
</dbReference>
<keyword evidence="5 7" id="KW-1133">Transmembrane helix</keyword>
<feature type="transmembrane region" description="Helical" evidence="7">
    <location>
        <begin position="80"/>
        <end position="98"/>
    </location>
</feature>
<evidence type="ECO:0000256" key="6">
    <source>
        <dbReference type="ARBA" id="ARBA00023136"/>
    </source>
</evidence>
<sequence length="297" mass="31384">MFQASGTTGCLFLSGILAGCLKYGGTGRPAVFAGAMTALACATIISQSYKKEELAGGLAGFNAILVGCAAFTFLHDATATWGLLIISAILTLPLKLYLDRCFTRFGISSLTLPFIIATWALLYFSQATDTAALYHPGTSEDTCADITFYSALQGLMKGLSQVFLIDSWPAGCIFFMGLWVAERRAALWAVAGSAIGMATALCTGCPWEEIAGGVWGFSPALTSIALGVTFRTSAAWHWNIAVIAATVFTALLQLLLSPALTCMGLPVLTLPFCIGTWTATGTRHICRACSRHTCKKA</sequence>
<feature type="transmembrane region" description="Helical" evidence="7">
    <location>
        <begin position="54"/>
        <end position="74"/>
    </location>
</feature>
<dbReference type="Gene3D" id="1.10.3430.10">
    <property type="entry name" value="Ammonium transporter AmtB like domains"/>
    <property type="match status" value="1"/>
</dbReference>
<comment type="subcellular location">
    <subcellularLocation>
        <location evidence="1">Cell membrane</location>
        <topology evidence="1">Multi-pass membrane protein</topology>
    </subcellularLocation>
</comment>
<dbReference type="PANTHER" id="PTHR10464:SF4">
    <property type="entry name" value="UREA TRANSPORTER"/>
    <property type="match status" value="1"/>
</dbReference>
<comment type="caution">
    <text evidence="8">The sequence shown here is derived from an EMBL/GenBank/DDBJ whole genome shotgun (WGS) entry which is preliminary data.</text>
</comment>
<dbReference type="Pfam" id="PF03253">
    <property type="entry name" value="UT"/>
    <property type="match status" value="1"/>
</dbReference>
<evidence type="ECO:0000256" key="5">
    <source>
        <dbReference type="ARBA" id="ARBA00022989"/>
    </source>
</evidence>
<reference evidence="8 9" key="1">
    <citation type="submission" date="2020-05" db="EMBL/GenBank/DDBJ databases">
        <title>Distinct polysaccharide utilization as determinants for interspecies competition between intestinal Prevotella spp.</title>
        <authorList>
            <person name="Galvez E.J.C."/>
            <person name="Iljazovic A."/>
            <person name="Strowig T."/>
        </authorList>
    </citation>
    <scope>NUCLEOTIDE SEQUENCE [LARGE SCALE GENOMIC DNA]</scope>
    <source>
        <strain evidence="8 9">PMUR</strain>
    </source>
</reference>
<feature type="transmembrane region" description="Helical" evidence="7">
    <location>
        <begin position="236"/>
        <end position="256"/>
    </location>
</feature>
<evidence type="ECO:0000256" key="1">
    <source>
        <dbReference type="ARBA" id="ARBA00004651"/>
    </source>
</evidence>
<accession>A0ABX2ANZ5</accession>
<dbReference type="InterPro" id="IPR004937">
    <property type="entry name" value="Urea_transporter"/>
</dbReference>
<name>A0ABX2ANZ5_9BACT</name>
<feature type="transmembrane region" description="Helical" evidence="7">
    <location>
        <begin position="210"/>
        <end position="230"/>
    </location>
</feature>
<keyword evidence="3" id="KW-1003">Cell membrane</keyword>
<gene>
    <name evidence="8" type="ORF">HPS56_08980</name>
</gene>
<evidence type="ECO:0000313" key="9">
    <source>
        <dbReference type="Proteomes" id="UP000714420"/>
    </source>
</evidence>
<keyword evidence="6 7" id="KW-0472">Membrane</keyword>
<evidence type="ECO:0000256" key="3">
    <source>
        <dbReference type="ARBA" id="ARBA00022475"/>
    </source>
</evidence>
<evidence type="ECO:0000256" key="2">
    <source>
        <dbReference type="ARBA" id="ARBA00005914"/>
    </source>
</evidence>
<evidence type="ECO:0000256" key="4">
    <source>
        <dbReference type="ARBA" id="ARBA00022692"/>
    </source>
</evidence>
<dbReference type="EMBL" id="JABKKF010000008">
    <property type="protein sequence ID" value="NPD92475.1"/>
    <property type="molecule type" value="Genomic_DNA"/>
</dbReference>
<organism evidence="8 9">
    <name type="scientific">Xylanibacter muris</name>
    <dbReference type="NCBI Taxonomy" id="2736290"/>
    <lineage>
        <taxon>Bacteria</taxon>
        <taxon>Pseudomonadati</taxon>
        <taxon>Bacteroidota</taxon>
        <taxon>Bacteroidia</taxon>
        <taxon>Bacteroidales</taxon>
        <taxon>Prevotellaceae</taxon>
        <taxon>Xylanibacter</taxon>
    </lineage>
</organism>
<evidence type="ECO:0000313" key="8">
    <source>
        <dbReference type="EMBL" id="NPD92475.1"/>
    </source>
</evidence>
<keyword evidence="4 7" id="KW-0812">Transmembrane</keyword>